<evidence type="ECO:0000256" key="1">
    <source>
        <dbReference type="ARBA" id="ARBA00000451"/>
    </source>
</evidence>
<dbReference type="GO" id="GO:0072686">
    <property type="term" value="C:mitotic spindle"/>
    <property type="evidence" value="ECO:0007669"/>
    <property type="project" value="TreeGrafter"/>
</dbReference>
<dbReference type="STRING" id="692275.N1QHR1"/>
<evidence type="ECO:0000256" key="4">
    <source>
        <dbReference type="ARBA" id="ARBA00022829"/>
    </source>
</evidence>
<dbReference type="GO" id="GO:0051307">
    <property type="term" value="P:meiotic chromosome separation"/>
    <property type="evidence" value="ECO:0007669"/>
    <property type="project" value="TreeGrafter"/>
</dbReference>
<dbReference type="OMA" id="PEWANSP"/>
<dbReference type="PANTHER" id="PTHR12792">
    <property type="entry name" value="EXTRA SPINDLE POLES 1-RELATED"/>
    <property type="match status" value="1"/>
</dbReference>
<evidence type="ECO:0000256" key="5">
    <source>
        <dbReference type="SAM" id="MobiDB-lite"/>
    </source>
</evidence>
<accession>N1QHR1</accession>
<dbReference type="HOGENOM" id="CLU_000454_0_0_1"/>
<keyword evidence="3" id="KW-0378">Hydrolase</keyword>
<dbReference type="PROSITE" id="PS51700">
    <property type="entry name" value="SEPARIN"/>
    <property type="match status" value="1"/>
</dbReference>
<dbReference type="GO" id="GO:0005737">
    <property type="term" value="C:cytoplasm"/>
    <property type="evidence" value="ECO:0007669"/>
    <property type="project" value="TreeGrafter"/>
</dbReference>
<reference evidence="7 8" key="1">
    <citation type="journal article" date="2012" name="PLoS Pathog.">
        <title>Diverse lifestyles and strategies of plant pathogenesis encoded in the genomes of eighteen Dothideomycetes fungi.</title>
        <authorList>
            <person name="Ohm R.A."/>
            <person name="Feau N."/>
            <person name="Henrissat B."/>
            <person name="Schoch C.L."/>
            <person name="Horwitz B.A."/>
            <person name="Barry K.W."/>
            <person name="Condon B.J."/>
            <person name="Copeland A.C."/>
            <person name="Dhillon B."/>
            <person name="Glaser F."/>
            <person name="Hesse C.N."/>
            <person name="Kosti I."/>
            <person name="LaButti K."/>
            <person name="Lindquist E.A."/>
            <person name="Lucas S."/>
            <person name="Salamov A.A."/>
            <person name="Bradshaw R.E."/>
            <person name="Ciuffetti L."/>
            <person name="Hamelin R.C."/>
            <person name="Kema G.H.J."/>
            <person name="Lawrence C."/>
            <person name="Scott J.A."/>
            <person name="Spatafora J.W."/>
            <person name="Turgeon B.G."/>
            <person name="de Wit P.J.G.M."/>
            <person name="Zhong S."/>
            <person name="Goodwin S.B."/>
            <person name="Grigoriev I.V."/>
        </authorList>
    </citation>
    <scope>NUCLEOTIDE SEQUENCE [LARGE SCALE GENOMIC DNA]</scope>
    <source>
        <strain evidence="7 8">SO2202</strain>
    </source>
</reference>
<dbReference type="RefSeq" id="XP_016764851.1">
    <property type="nucleotide sequence ID" value="XM_016907883.1"/>
</dbReference>
<dbReference type="InterPro" id="IPR011990">
    <property type="entry name" value="TPR-like_helical_dom_sf"/>
</dbReference>
<dbReference type="GO" id="GO:0005634">
    <property type="term" value="C:nucleus"/>
    <property type="evidence" value="ECO:0007669"/>
    <property type="project" value="InterPro"/>
</dbReference>
<dbReference type="EC" id="3.4.22.49" evidence="2"/>
<dbReference type="Pfam" id="PF03568">
    <property type="entry name" value="Separin_C"/>
    <property type="match status" value="1"/>
</dbReference>
<gene>
    <name evidence="7" type="ORF">SEPMUDRAFT_160140</name>
</gene>
<organism evidence="7 8">
    <name type="scientific">Sphaerulina musiva (strain SO2202)</name>
    <name type="common">Poplar stem canker fungus</name>
    <name type="synonym">Septoria musiva</name>
    <dbReference type="NCBI Taxonomy" id="692275"/>
    <lineage>
        <taxon>Eukaryota</taxon>
        <taxon>Fungi</taxon>
        <taxon>Dikarya</taxon>
        <taxon>Ascomycota</taxon>
        <taxon>Pezizomycotina</taxon>
        <taxon>Dothideomycetes</taxon>
        <taxon>Dothideomycetidae</taxon>
        <taxon>Mycosphaerellales</taxon>
        <taxon>Mycosphaerellaceae</taxon>
        <taxon>Sphaerulina</taxon>
    </lineage>
</organism>
<evidence type="ECO:0000259" key="6">
    <source>
        <dbReference type="PROSITE" id="PS51700"/>
    </source>
</evidence>
<dbReference type="GO" id="GO:0044732">
    <property type="term" value="C:mitotic spindle pole body"/>
    <property type="evidence" value="ECO:0007669"/>
    <property type="project" value="TreeGrafter"/>
</dbReference>
<dbReference type="GO" id="GO:0006508">
    <property type="term" value="P:proteolysis"/>
    <property type="evidence" value="ECO:0007669"/>
    <property type="project" value="InterPro"/>
</dbReference>
<dbReference type="EMBL" id="KB456260">
    <property type="protein sequence ID" value="EMF16730.1"/>
    <property type="molecule type" value="Genomic_DNA"/>
</dbReference>
<feature type="region of interest" description="Disordered" evidence="5">
    <location>
        <begin position="1623"/>
        <end position="1671"/>
    </location>
</feature>
<dbReference type="GeneID" id="27905020"/>
<evidence type="ECO:0000256" key="3">
    <source>
        <dbReference type="ARBA" id="ARBA00022801"/>
    </source>
</evidence>
<protein>
    <recommendedName>
        <fullName evidence="2">separase</fullName>
        <ecNumber evidence="2">3.4.22.49</ecNumber>
    </recommendedName>
</protein>
<dbReference type="InterPro" id="IPR030397">
    <property type="entry name" value="SEPARIN_core_dom"/>
</dbReference>
<proteinExistence type="predicted"/>
<keyword evidence="8" id="KW-1185">Reference proteome</keyword>
<dbReference type="InterPro" id="IPR005314">
    <property type="entry name" value="Peptidase_C50"/>
</dbReference>
<feature type="domain" description="Peptidase C50" evidence="6">
    <location>
        <begin position="1460"/>
        <end position="1561"/>
    </location>
</feature>
<dbReference type="eggNOG" id="KOG1849">
    <property type="taxonomic scope" value="Eukaryota"/>
</dbReference>
<evidence type="ECO:0000313" key="8">
    <source>
        <dbReference type="Proteomes" id="UP000016931"/>
    </source>
</evidence>
<sequence length="1709" mass="187232">MASVESRAEAVKAAIRDGTASSSTVAILQHLLGLRTRPETSTEATLLASRNPKTKSSDPHHHPPVLAQMQLFSELLQSGDQAMDVKKTITDSLAKSMNTLIRRLPPGAIGPSMLKTCQSACQGLIDLHDAPSEDCSATFAISLTMSILAERAGDPDQACLYAERANAQCTGLERNHARVVAGLARFCSANLVLENNTKEDTGSLNAAKEVDLLLQQSLSGSASDYETLLGELAQLLKCFLDTNDDKYGHLHSTIAMSAASFASRYARLSPGKQPTLIRDIISVALRVSRTNEDLLKWVTKDTAHALVRGDMLQKVAERAAHESLARAWSCSRAEMGLSRVLSGVVLKAAITSAERSVDAIYDDENLGQEERGVVLEWQLEQASELIHKPKYDKALGALLAELSARLAQVYAPSAHPIRRARVLARLMRIRAVKPDLLSSDSLHALTSIIVDDELDGDDGLKPYLDDIRVSIAVARLFEDGKPDSEALGPHLSIWQRLLNGCKNADALHRVVDNPAALAQQLTSLGDYFGSLGDNASQLKLSRLLCQVQQILGQPEHICAGLVRTTRSYLLLGYAEKAALCLQQAREIVEEADSASLAALEYHITAAQYLLCVDEPEKCSKALQKAAEVRAQLTAQALRSHQSKAYRLAHVRGWLVQSQYLHVSGQPREALRAAKRSVQIANNIWAGLEKCAPTTGTSPLQRNENGARPVDTLARGISKLNLTSNGPVSDKLSVATSSTGAAFWALVPLMCQALMHLADVFTHHGVFAEANYSSEQATRIAEQVQSHEMLSLVRYHRSLLLTRAGKVEEAELCLAYEQDSTRLLSPLTKAHQLRAKAMISAKIGDIAEASILLRKAETIVKQIQSEPYISSLETYPDDTQAGTASLTVSQKPVNSRQKAVTSKPRVATRRTAKVVHATANPLNKKPIAAAVPKENTAWGACYVLQKLEAQVMLQDAILSTQVGSTDAQNVSWRTDYCKIFPETFARRQLGYLAAMREAEVAIKGDLTFNALAESTLAFPALQAAQRGLPSVASTLQLVDKPASKGLKVAKSKVSHEASLINLLVTARQCLNSATTSSQPLSTIETHTQCALLADTAMVLSATATSKASEILHPVQETLNIELPRIHAAHCISRSAKLDSDITQSSELLLWPQLDEHKATPQLTARQFQDDYINILPLPWTAVSLSLNEKCDELYVARYRSGQTPLLIRLPFSRQKSEDDDEGLFDFEAGKAELREIIELSNYSCHSSIETNAKGAKTNWWSEREALDRRLQGLLINIENIWLGGFRGVFSQHDRNDSGLSQFRKAFESTLDRHLPSRKVRGSKKLALDDQILELFIGLGTDLDGEVDLDELLADLLYFAVDMLQFNGERNAYDEIDFDSMAVEVLDALRTYYDIVGEQSDAAHLILVLDRRLQAFPWESMPCIEKSSVSRVDSMLTLRERIMTMRMSARQDDTGGCYTISKYSGAYILNPSGDLKSTEAVLAPELSQLSYADGTPWTSVVKREPSEEVFKAALRTSSQLLYFGHGAGSQYIRPRAIRKLEKCSEVVWLMGCSSGAVTEYDELEPFSVPMAYLQAGQASSEHPSQCMAVLATLWDVTDKDIDRFSLAVGQEWGLWQVPADATKVPAKTPRKRTLAAPVTPDRTAKMPKTPKARKTPGPARTPARSRSRVRFEGGKQQSLVEAVAKSRDACFLRYLNGAAPVVYGVPVYLGD</sequence>
<name>N1QHR1_SPHMS</name>
<evidence type="ECO:0000313" key="7">
    <source>
        <dbReference type="EMBL" id="EMF16730.1"/>
    </source>
</evidence>
<dbReference type="PANTHER" id="PTHR12792:SF0">
    <property type="entry name" value="SEPARIN"/>
    <property type="match status" value="1"/>
</dbReference>
<feature type="region of interest" description="Disordered" evidence="5">
    <location>
        <begin position="39"/>
        <end position="63"/>
    </location>
</feature>
<comment type="catalytic activity">
    <reaction evidence="1">
        <text>All bonds known to be hydrolyzed by this endopeptidase have arginine in P1 and an acidic residue in P4. P6 is often occupied by an acidic residue or by a hydroxy-amino-acid residue, the phosphorylation of which enhances cleavage.</text>
        <dbReference type="EC" id="3.4.22.49"/>
    </reaction>
</comment>
<keyword evidence="4" id="KW-0159">Chromosome partition</keyword>
<dbReference type="GO" id="GO:0004197">
    <property type="term" value="F:cysteine-type endopeptidase activity"/>
    <property type="evidence" value="ECO:0007669"/>
    <property type="project" value="InterPro"/>
</dbReference>
<evidence type="ECO:0000256" key="2">
    <source>
        <dbReference type="ARBA" id="ARBA00012489"/>
    </source>
</evidence>
<dbReference type="Proteomes" id="UP000016931">
    <property type="component" value="Unassembled WGS sequence"/>
</dbReference>
<dbReference type="OrthoDB" id="10255632at2759"/>
<dbReference type="SUPFAM" id="SSF48452">
    <property type="entry name" value="TPR-like"/>
    <property type="match status" value="1"/>
</dbReference>